<keyword evidence="2" id="KW-0229">DNA integration</keyword>
<evidence type="ECO:0000259" key="7">
    <source>
        <dbReference type="PROSITE" id="PS51898"/>
    </source>
</evidence>
<organism evidence="8 9">
    <name type="scientific">Legionella parisiensis</name>
    <dbReference type="NCBI Taxonomy" id="45071"/>
    <lineage>
        <taxon>Bacteria</taxon>
        <taxon>Pseudomonadati</taxon>
        <taxon>Pseudomonadota</taxon>
        <taxon>Gammaproteobacteria</taxon>
        <taxon>Legionellales</taxon>
        <taxon>Legionellaceae</taxon>
        <taxon>Legionella</taxon>
    </lineage>
</organism>
<dbReference type="AlphaFoldDB" id="A0A1E5JRT6"/>
<evidence type="ECO:0000313" key="8">
    <source>
        <dbReference type="EMBL" id="OEH47237.1"/>
    </source>
</evidence>
<protein>
    <submittedName>
        <fullName evidence="8">Tyrosine recombinase XerC</fullName>
    </submittedName>
</protein>
<dbReference type="PANTHER" id="PTHR30349:SF77">
    <property type="entry name" value="TYROSINE RECOMBINASE XERC"/>
    <property type="match status" value="1"/>
</dbReference>
<dbReference type="InterPro" id="IPR011010">
    <property type="entry name" value="DNA_brk_join_enz"/>
</dbReference>
<comment type="caution">
    <text evidence="8">The sequence shown here is derived from an EMBL/GenBank/DDBJ whole genome shotgun (WGS) entry which is preliminary data.</text>
</comment>
<dbReference type="InterPro" id="IPR010998">
    <property type="entry name" value="Integrase_recombinase_N"/>
</dbReference>
<keyword evidence="6" id="KW-0472">Membrane</keyword>
<dbReference type="CDD" id="cd00397">
    <property type="entry name" value="DNA_BRE_C"/>
    <property type="match status" value="1"/>
</dbReference>
<dbReference type="Gene3D" id="1.10.150.130">
    <property type="match status" value="1"/>
</dbReference>
<dbReference type="STRING" id="45071.Lpar_2338"/>
<feature type="region of interest" description="Disordered" evidence="5">
    <location>
        <begin position="396"/>
        <end position="421"/>
    </location>
</feature>
<keyword evidence="6" id="KW-1133">Transmembrane helix</keyword>
<accession>A0A1E5JRT6</accession>
<dbReference type="GO" id="GO:0015074">
    <property type="term" value="P:DNA integration"/>
    <property type="evidence" value="ECO:0007669"/>
    <property type="project" value="UniProtKB-KW"/>
</dbReference>
<feature type="compositionally biased region" description="Basic and acidic residues" evidence="5">
    <location>
        <begin position="396"/>
        <end position="407"/>
    </location>
</feature>
<dbReference type="InterPro" id="IPR013762">
    <property type="entry name" value="Integrase-like_cat_sf"/>
</dbReference>
<dbReference type="GO" id="GO:0003677">
    <property type="term" value="F:DNA binding"/>
    <property type="evidence" value="ECO:0007669"/>
    <property type="project" value="UniProtKB-KW"/>
</dbReference>
<evidence type="ECO:0000256" key="3">
    <source>
        <dbReference type="ARBA" id="ARBA00023125"/>
    </source>
</evidence>
<evidence type="ECO:0000256" key="2">
    <source>
        <dbReference type="ARBA" id="ARBA00022908"/>
    </source>
</evidence>
<feature type="transmembrane region" description="Helical" evidence="6">
    <location>
        <begin position="15"/>
        <end position="33"/>
    </location>
</feature>
<dbReference type="EMBL" id="LSOG01000051">
    <property type="protein sequence ID" value="OEH47237.1"/>
    <property type="molecule type" value="Genomic_DNA"/>
</dbReference>
<keyword evidence="9" id="KW-1185">Reference proteome</keyword>
<dbReference type="PATRIC" id="fig|45071.6.peg.2510"/>
<keyword evidence="6" id="KW-0812">Transmembrane</keyword>
<dbReference type="InterPro" id="IPR002104">
    <property type="entry name" value="Integrase_catalytic"/>
</dbReference>
<comment type="subcellular location">
    <subcellularLocation>
        <location evidence="1">Cytoplasm</location>
    </subcellularLocation>
</comment>
<dbReference type="Gene3D" id="1.10.443.10">
    <property type="entry name" value="Intergrase catalytic core"/>
    <property type="match status" value="1"/>
</dbReference>
<name>A0A1E5JRT6_9GAMM</name>
<evidence type="ECO:0000256" key="1">
    <source>
        <dbReference type="ARBA" id="ARBA00004496"/>
    </source>
</evidence>
<dbReference type="Proteomes" id="UP000095229">
    <property type="component" value="Unassembled WGS sequence"/>
</dbReference>
<gene>
    <name evidence="8" type="primary">xerC_3</name>
    <name evidence="8" type="ORF">lpari_01712</name>
</gene>
<keyword evidence="4" id="KW-0233">DNA recombination</keyword>
<dbReference type="GO" id="GO:0006310">
    <property type="term" value="P:DNA recombination"/>
    <property type="evidence" value="ECO:0007669"/>
    <property type="project" value="UniProtKB-KW"/>
</dbReference>
<evidence type="ECO:0000313" key="9">
    <source>
        <dbReference type="Proteomes" id="UP000095229"/>
    </source>
</evidence>
<evidence type="ECO:0000256" key="5">
    <source>
        <dbReference type="SAM" id="MobiDB-lite"/>
    </source>
</evidence>
<evidence type="ECO:0000256" key="6">
    <source>
        <dbReference type="SAM" id="Phobius"/>
    </source>
</evidence>
<dbReference type="InterPro" id="IPR050090">
    <property type="entry name" value="Tyrosine_recombinase_XerCD"/>
</dbReference>
<keyword evidence="3" id="KW-0238">DNA-binding</keyword>
<reference evidence="8 9" key="1">
    <citation type="submission" date="2016-02" db="EMBL/GenBank/DDBJ databases">
        <title>Secondary metabolites in Legionella.</title>
        <authorList>
            <person name="Tobias N.J."/>
            <person name="Bode H.B."/>
        </authorList>
    </citation>
    <scope>NUCLEOTIDE SEQUENCE [LARGE SCALE GENOMIC DNA]</scope>
    <source>
        <strain evidence="8 9">DSM 19216</strain>
    </source>
</reference>
<dbReference type="PROSITE" id="PS51898">
    <property type="entry name" value="TYR_RECOMBINASE"/>
    <property type="match status" value="1"/>
</dbReference>
<dbReference type="GO" id="GO:0005737">
    <property type="term" value="C:cytoplasm"/>
    <property type="evidence" value="ECO:0007669"/>
    <property type="project" value="UniProtKB-SubCell"/>
</dbReference>
<dbReference type="PANTHER" id="PTHR30349">
    <property type="entry name" value="PHAGE INTEGRASE-RELATED"/>
    <property type="match status" value="1"/>
</dbReference>
<evidence type="ECO:0000256" key="4">
    <source>
        <dbReference type="ARBA" id="ARBA00023172"/>
    </source>
</evidence>
<feature type="domain" description="Tyr recombinase" evidence="7">
    <location>
        <begin position="220"/>
        <end position="430"/>
    </location>
</feature>
<dbReference type="SUPFAM" id="SSF56349">
    <property type="entry name" value="DNA breaking-rejoining enzymes"/>
    <property type="match status" value="1"/>
</dbReference>
<sequence length="439" mass="51203">MCIQILYTPTPTRNFISFELALGIIIDFFMNIMKFKLLPIFDNMNHLHKNHEHVILPDMCFRNDFNYALNFLKSYTGSQGTFNSYRRETERLLQWSWLIRKTTINELKREDIEQYIRFCQNPPKSWISLKKVPRFIEKEGKRIPNEEWKPFVVTLSKSAIKNGLKPEIEQFNLSQGAIQEIFAILSTLFNFLIAEEYLVSNPVALIRQKSKFIRKRQHNAPIRRLSLVQWRAVLEAAESLAEESPLKHERTRFMLSMLFGMYLRISELAASDRWIPSMNDFSKDSNGHWWFTTVSKGNKERQIAVSDAMLESLMRWRRFLGLSPLPSPADNTPLIPKIRGNGPMSDTAPIRRIIQRCFDLAGEQLRIKGHIEEADNLAAATVHWLRHTGISEDVKIRPREHVRDDAGHSSSATTDRYIDIEKQARYKSARKKTIEPEPS</sequence>
<proteinExistence type="predicted"/>